<feature type="signal peptide" evidence="1">
    <location>
        <begin position="1"/>
        <end position="21"/>
    </location>
</feature>
<reference evidence="4" key="1">
    <citation type="journal article" date="2016" name="Genome Announc.">
        <title>Draft Genome Sequences of Five Rapidly Growing Mycobacterium Species, M. thermoresistibile, M. fortuitum subsp. acetamidolyticum, M. canariasense, M. brisbanense, and M. novocastrense.</title>
        <authorList>
            <person name="Katahira K."/>
            <person name="Ogura Y."/>
            <person name="Gotoh Y."/>
            <person name="Hayashi T."/>
        </authorList>
    </citation>
    <scope>NUCLEOTIDE SEQUENCE [LARGE SCALE GENOMIC DNA]</scope>
    <source>
        <strain evidence="4">JCM15298</strain>
    </source>
</reference>
<gene>
    <name evidence="3" type="ORF">RMCC_1515</name>
</gene>
<dbReference type="EMBL" id="BCSY01000035">
    <property type="protein sequence ID" value="GAS94549.1"/>
    <property type="molecule type" value="Genomic_DNA"/>
</dbReference>
<evidence type="ECO:0000259" key="2">
    <source>
        <dbReference type="Pfam" id="PF05305"/>
    </source>
</evidence>
<evidence type="ECO:0000256" key="1">
    <source>
        <dbReference type="SAM" id="SignalP"/>
    </source>
</evidence>
<name>A0A117I9C6_MYCCR</name>
<dbReference type="InterPro" id="IPR007969">
    <property type="entry name" value="DUF732"/>
</dbReference>
<comment type="caution">
    <text evidence="3">The sequence shown here is derived from an EMBL/GenBank/DDBJ whole genome shotgun (WGS) entry which is preliminary data.</text>
</comment>
<feature type="domain" description="DUF732" evidence="2">
    <location>
        <begin position="31"/>
        <end position="99"/>
    </location>
</feature>
<proteinExistence type="predicted"/>
<evidence type="ECO:0000313" key="3">
    <source>
        <dbReference type="EMBL" id="GAS94549.1"/>
    </source>
</evidence>
<sequence length="103" mass="10825">MTIKRTLAAALLAAGAMTALAVPAAADDSTDQQFLMALDQLKINVGSDAKAISVAHSACGVLFRGKPLSYALYSIKNQTDLSDDQATKFGGAALRMYCPKYLP</sequence>
<dbReference type="AlphaFoldDB" id="A0A117I9C6"/>
<dbReference type="Pfam" id="PF05305">
    <property type="entry name" value="DUF732"/>
    <property type="match status" value="1"/>
</dbReference>
<evidence type="ECO:0000313" key="4">
    <source>
        <dbReference type="Proteomes" id="UP000069443"/>
    </source>
</evidence>
<keyword evidence="1" id="KW-0732">Signal</keyword>
<dbReference type="RefSeq" id="WP_062655836.1">
    <property type="nucleotide sequence ID" value="NZ_BCSY01000035.1"/>
</dbReference>
<keyword evidence="4" id="KW-1185">Reference proteome</keyword>
<dbReference type="Proteomes" id="UP000069443">
    <property type="component" value="Unassembled WGS sequence"/>
</dbReference>
<accession>A0A117I9C6</accession>
<feature type="chain" id="PRO_5039539441" description="DUF732 domain-containing protein" evidence="1">
    <location>
        <begin position="22"/>
        <end position="103"/>
    </location>
</feature>
<organism evidence="3 4">
    <name type="scientific">Mycolicibacterium canariasense</name>
    <name type="common">Mycobacterium canariasense</name>
    <dbReference type="NCBI Taxonomy" id="228230"/>
    <lineage>
        <taxon>Bacteria</taxon>
        <taxon>Bacillati</taxon>
        <taxon>Actinomycetota</taxon>
        <taxon>Actinomycetes</taxon>
        <taxon>Mycobacteriales</taxon>
        <taxon>Mycobacteriaceae</taxon>
        <taxon>Mycolicibacterium</taxon>
    </lineage>
</organism>
<reference evidence="4" key="2">
    <citation type="submission" date="2016-02" db="EMBL/GenBank/DDBJ databases">
        <title>Draft genome sequence of five rapidly growing Mycobacterium species.</title>
        <authorList>
            <person name="Katahira K."/>
            <person name="Gotou Y."/>
            <person name="Iida K."/>
            <person name="Ogura Y."/>
            <person name="Hayashi T."/>
        </authorList>
    </citation>
    <scope>NUCLEOTIDE SEQUENCE [LARGE SCALE GENOMIC DNA]</scope>
    <source>
        <strain evidence="4">JCM15298</strain>
    </source>
</reference>
<protein>
    <recommendedName>
        <fullName evidence="2">DUF732 domain-containing protein</fullName>
    </recommendedName>
</protein>